<dbReference type="InterPro" id="IPR052936">
    <property type="entry name" value="Jasmonate_Hydroxylase-like"/>
</dbReference>
<dbReference type="STRING" id="1445510.YC6258_01346"/>
<sequence>MIAVLFEARLQPDQQQRYLQLAEQLTPLLDKIDGFVSIERFQSTTNPDKIISLSWWQNEQSIEQWKQNSLHKLSQEEGKRSIFLTYKINVLTSTREHHSQ</sequence>
<dbReference type="OrthoDB" id="9797060at2"/>
<evidence type="ECO:0000313" key="2">
    <source>
        <dbReference type="EMBL" id="AJQ93394.1"/>
    </source>
</evidence>
<accession>A0A0C5VSU6</accession>
<dbReference type="PANTHER" id="PTHR37811">
    <property type="entry name" value="BLL5343 PROTEIN"/>
    <property type="match status" value="1"/>
</dbReference>
<dbReference type="PANTHER" id="PTHR37811:SF2">
    <property type="entry name" value="ABM DOMAIN-CONTAINING PROTEIN"/>
    <property type="match status" value="1"/>
</dbReference>
<reference evidence="2 3" key="1">
    <citation type="submission" date="2014-01" db="EMBL/GenBank/DDBJ databases">
        <title>Full genme sequencing of cellulolytic bacterium Gynuella sunshinyii YC6258T gen. nov., sp. nov.</title>
        <authorList>
            <person name="Khan H."/>
            <person name="Chung E.J."/>
            <person name="Chung Y.R."/>
        </authorList>
    </citation>
    <scope>NUCLEOTIDE SEQUENCE [LARGE SCALE GENOMIC DNA]</scope>
    <source>
        <strain evidence="2 3">YC6258</strain>
    </source>
</reference>
<dbReference type="PATRIC" id="fig|1445510.3.peg.1319"/>
<evidence type="ECO:0000313" key="3">
    <source>
        <dbReference type="Proteomes" id="UP000032266"/>
    </source>
</evidence>
<dbReference type="RefSeq" id="WP_044616202.1">
    <property type="nucleotide sequence ID" value="NZ_CP007142.1"/>
</dbReference>
<dbReference type="SUPFAM" id="SSF54909">
    <property type="entry name" value="Dimeric alpha+beta barrel"/>
    <property type="match status" value="1"/>
</dbReference>
<keyword evidence="3" id="KW-1185">Reference proteome</keyword>
<dbReference type="InterPro" id="IPR011008">
    <property type="entry name" value="Dimeric_a/b-barrel"/>
</dbReference>
<evidence type="ECO:0000259" key="1">
    <source>
        <dbReference type="PROSITE" id="PS51725"/>
    </source>
</evidence>
<dbReference type="PROSITE" id="PS51725">
    <property type="entry name" value="ABM"/>
    <property type="match status" value="1"/>
</dbReference>
<organism evidence="2 3">
    <name type="scientific">Gynuella sunshinyii YC6258</name>
    <dbReference type="NCBI Taxonomy" id="1445510"/>
    <lineage>
        <taxon>Bacteria</taxon>
        <taxon>Pseudomonadati</taxon>
        <taxon>Pseudomonadota</taxon>
        <taxon>Gammaproteobacteria</taxon>
        <taxon>Oceanospirillales</taxon>
        <taxon>Saccharospirillaceae</taxon>
        <taxon>Gynuella</taxon>
    </lineage>
</organism>
<dbReference type="HOGENOM" id="CLU_127039_0_1_6"/>
<dbReference type="KEGG" id="gsn:YC6258_01346"/>
<dbReference type="AlphaFoldDB" id="A0A0C5VSU6"/>
<proteinExistence type="predicted"/>
<dbReference type="Proteomes" id="UP000032266">
    <property type="component" value="Chromosome"/>
</dbReference>
<gene>
    <name evidence="2" type="ORF">YC6258_01346</name>
</gene>
<feature type="domain" description="ABM" evidence="1">
    <location>
        <begin position="2"/>
        <end position="91"/>
    </location>
</feature>
<dbReference type="Pfam" id="PF03992">
    <property type="entry name" value="ABM"/>
    <property type="match status" value="1"/>
</dbReference>
<name>A0A0C5VSU6_9GAMM</name>
<dbReference type="Gene3D" id="3.30.70.100">
    <property type="match status" value="1"/>
</dbReference>
<dbReference type="InterPro" id="IPR007138">
    <property type="entry name" value="ABM_dom"/>
</dbReference>
<protein>
    <submittedName>
        <fullName evidence="2">Putative enzyme involved in biosynthesis of extracellular polysaccharides</fullName>
    </submittedName>
</protein>
<dbReference type="EMBL" id="CP007142">
    <property type="protein sequence ID" value="AJQ93394.1"/>
    <property type="molecule type" value="Genomic_DNA"/>
</dbReference>